<dbReference type="EMBL" id="CP059693">
    <property type="protein sequence ID" value="WDE12434.1"/>
    <property type="molecule type" value="Genomic_DNA"/>
</dbReference>
<organism evidence="1 2">
    <name type="scientific">Thalassomonas haliotis</name>
    <dbReference type="NCBI Taxonomy" id="485448"/>
    <lineage>
        <taxon>Bacteria</taxon>
        <taxon>Pseudomonadati</taxon>
        <taxon>Pseudomonadota</taxon>
        <taxon>Gammaproteobacteria</taxon>
        <taxon>Alteromonadales</taxon>
        <taxon>Colwelliaceae</taxon>
        <taxon>Thalassomonas</taxon>
    </lineage>
</organism>
<dbReference type="Proteomes" id="UP001215231">
    <property type="component" value="Chromosome"/>
</dbReference>
<reference evidence="1 2" key="1">
    <citation type="journal article" date="2022" name="Mar. Drugs">
        <title>Bioassay-Guided Fractionation Leads to the Detection of Cholic Acid Generated by the Rare Thalassomonas sp.</title>
        <authorList>
            <person name="Pheiffer F."/>
            <person name="Schneider Y.K."/>
            <person name="Hansen E.H."/>
            <person name="Andersen J.H."/>
            <person name="Isaksson J."/>
            <person name="Busche T."/>
            <person name="R C."/>
            <person name="Kalinowski J."/>
            <person name="Zyl L.V."/>
            <person name="Trindade M."/>
        </authorList>
    </citation>
    <scope>NUCLEOTIDE SEQUENCE [LARGE SCALE GENOMIC DNA]</scope>
    <source>
        <strain evidence="1 2">A5K-61T</strain>
    </source>
</reference>
<evidence type="ECO:0000313" key="2">
    <source>
        <dbReference type="Proteomes" id="UP001215231"/>
    </source>
</evidence>
<evidence type="ECO:0000313" key="1">
    <source>
        <dbReference type="EMBL" id="WDE12434.1"/>
    </source>
</evidence>
<dbReference type="RefSeq" id="WP_274052715.1">
    <property type="nucleotide sequence ID" value="NZ_CP059693.1"/>
</dbReference>
<keyword evidence="2" id="KW-1185">Reference proteome</keyword>
<gene>
    <name evidence="1" type="ORF">H3N35_02815</name>
</gene>
<sequence length="657" mass="73749">MKFPTIESISFRSRPHFEFSGTNQAQTPDMRIYSIYQDTLPGDVFNLERVNEKEETPLQIDTAAFVNKLFSPQQQPSFNLRIANLAADTVLQRLSSEQQAALNKNKDLLLDNDFITLASKLNNQELEQLVTVADVLFTTPSDRHQATSVATGDSSIKTFTETLATLNDEDRALVLAQASAFAAKVPPSDNNTYDAGGKSSGTNNSFANNNLHNFVLAINNTEDARGLITDLAGFEEEQQANLLNVLSVSDSLGNELMNQLAGLEEKDQLLLLDYLGDIAQKIKPQQKRLDLHALPLDPYMSLSEASQSDSSRRGMLEDSIKLLSRYQFDENQLAETFTQIKTMRESDQQAYLKITTVSLEHLLGVPEGEAGSVSGKDKIALKEQTRVLDTIEMLRSDEQIRELTAKSALGNKVMNEEKQKLYTVKDQASAGKDQQTMIKLLTSDAWIRKQNDSNKDSAKESNALANLFLQQRARDRDALAEKITGYSTDNTPLSKLSQQELNKNYADVYARTSVLAHTKEPGNLLIAEQHWDASEEINNAFWQMASLAGDRVDEFQLSTVKLPGLISNQVYQHFANRADSVVNGEYDRSLAEQEISEFIDFVTNERDQDKKQAYINDMTGQDMPLYWKKLNEHAYKDPEYARQIIDEAREVFLAHDG</sequence>
<name>A0ABY7VFH0_9GAMM</name>
<proteinExistence type="predicted"/>
<protein>
    <submittedName>
        <fullName evidence="1">Uncharacterized protein</fullName>
    </submittedName>
</protein>
<accession>A0ABY7VFH0</accession>